<dbReference type="OrthoDB" id="9799090at2"/>
<evidence type="ECO:0000256" key="1">
    <source>
        <dbReference type="SAM" id="Phobius"/>
    </source>
</evidence>
<reference evidence="2 3" key="2">
    <citation type="journal article" date="2012" name="BMC Genomics">
        <title>The genome of Pelobacter carbinolicus reveals surprising metabolic capabilities and physiological features.</title>
        <authorList>
            <person name="Aklujkar M."/>
            <person name="Haveman S.A."/>
            <person name="Didonato R.Jr."/>
            <person name="Chertkov O."/>
            <person name="Han C.S."/>
            <person name="Land M.L."/>
            <person name="Brown P."/>
            <person name="Lovley D.R."/>
        </authorList>
    </citation>
    <scope>NUCLEOTIDE SEQUENCE [LARGE SCALE GENOMIC DNA]</scope>
    <source>
        <strain evidence="3">DSM 2380 / NBRC 103641 / GraBd1</strain>
    </source>
</reference>
<dbReference type="Proteomes" id="UP000002534">
    <property type="component" value="Chromosome"/>
</dbReference>
<dbReference type="RefSeq" id="WP_011341305.1">
    <property type="nucleotide sequence ID" value="NC_007498.2"/>
</dbReference>
<keyword evidence="1" id="KW-0812">Transmembrane</keyword>
<dbReference type="HOGENOM" id="CLU_087537_0_0_7"/>
<evidence type="ECO:0000313" key="2">
    <source>
        <dbReference type="EMBL" id="ABA88821.1"/>
    </source>
</evidence>
<organism evidence="2 3">
    <name type="scientific">Syntrophotalea carbinolica (strain DSM 2380 / NBRC 103641 / GraBd1)</name>
    <name type="common">Pelobacter carbinolicus</name>
    <dbReference type="NCBI Taxonomy" id="338963"/>
    <lineage>
        <taxon>Bacteria</taxon>
        <taxon>Pseudomonadati</taxon>
        <taxon>Thermodesulfobacteriota</taxon>
        <taxon>Desulfuromonadia</taxon>
        <taxon>Desulfuromonadales</taxon>
        <taxon>Syntrophotaleaceae</taxon>
        <taxon>Syntrophotalea</taxon>
    </lineage>
</organism>
<protein>
    <submittedName>
        <fullName evidence="2">Uncharacterized protein</fullName>
    </submittedName>
</protein>
<accession>Q3A486</accession>
<evidence type="ECO:0000313" key="3">
    <source>
        <dbReference type="Proteomes" id="UP000002534"/>
    </source>
</evidence>
<keyword evidence="1" id="KW-1133">Transmembrane helix</keyword>
<dbReference type="STRING" id="338963.Pcar_1577"/>
<feature type="transmembrane region" description="Helical" evidence="1">
    <location>
        <begin position="36"/>
        <end position="62"/>
    </location>
</feature>
<keyword evidence="3" id="KW-1185">Reference proteome</keyword>
<name>Q3A486_SYNC1</name>
<sequence length="257" mass="29861">MKQLLNWRILLGLFLLLLSVFFYALHYLIFHDAHHIFIYLVGDVAFVFIEVLLVTMIIHHLLNEWDKRSKLQKLNMVIETFFSEFGKPLIAYLSSADTTLPSIRNAVVMDCNEQAPDFKAANAKISGYRGNIDLAQVNLGNLEMFLRDRRGFLVSLLQNPNLLEHESFTESLMAVFHITEELAARDLTDLSEEDRQHTKQDLERAYGLLTQQWVAYMDYIHKHYPYFFVFAMNTNPFDADAAWLDRWTGKVHGESPA</sequence>
<keyword evidence="1" id="KW-0472">Membrane</keyword>
<reference evidence="3" key="1">
    <citation type="submission" date="2005-10" db="EMBL/GenBank/DDBJ databases">
        <title>Complete sequence of Pelobacter carbinolicus DSM 2380.</title>
        <authorList>
            <person name="Copeland A."/>
            <person name="Lucas S."/>
            <person name="Lapidus A."/>
            <person name="Barry K."/>
            <person name="Detter J.C."/>
            <person name="Glavina T."/>
            <person name="Hammon N."/>
            <person name="Israni S."/>
            <person name="Pitluck S."/>
            <person name="Chertkov O."/>
            <person name="Schmutz J."/>
            <person name="Larimer F."/>
            <person name="Land M."/>
            <person name="Kyrpides N."/>
            <person name="Ivanova N."/>
            <person name="Richardson P."/>
        </authorList>
    </citation>
    <scope>NUCLEOTIDE SEQUENCE [LARGE SCALE GENOMIC DNA]</scope>
    <source>
        <strain evidence="3">DSM 2380 / NBRC 103641 / GraBd1</strain>
    </source>
</reference>
<gene>
    <name evidence="2" type="ordered locus">Pcar_1577</name>
</gene>
<dbReference type="AlphaFoldDB" id="Q3A486"/>
<proteinExistence type="predicted"/>
<dbReference type="EMBL" id="CP000142">
    <property type="protein sequence ID" value="ABA88821.1"/>
    <property type="molecule type" value="Genomic_DNA"/>
</dbReference>
<dbReference type="eggNOG" id="ENOG5030AIC">
    <property type="taxonomic scope" value="Bacteria"/>
</dbReference>
<feature type="transmembrane region" description="Helical" evidence="1">
    <location>
        <begin position="7"/>
        <end position="30"/>
    </location>
</feature>
<dbReference type="KEGG" id="pca:Pcar_1577"/>